<keyword evidence="2" id="KW-1185">Reference proteome</keyword>
<evidence type="ECO:0000313" key="1">
    <source>
        <dbReference type="EMBL" id="ANF95096.1"/>
    </source>
</evidence>
<organism evidence="1 2">
    <name type="scientific">Paenibacillus bovis</name>
    <dbReference type="NCBI Taxonomy" id="1616788"/>
    <lineage>
        <taxon>Bacteria</taxon>
        <taxon>Bacillati</taxon>
        <taxon>Bacillota</taxon>
        <taxon>Bacilli</taxon>
        <taxon>Bacillales</taxon>
        <taxon>Paenibacillaceae</taxon>
        <taxon>Paenibacillus</taxon>
    </lineage>
</organism>
<dbReference type="Gene3D" id="1.20.120.490">
    <property type="entry name" value="Hypothetical protein TM1646-like domain"/>
    <property type="match status" value="1"/>
</dbReference>
<dbReference type="Pfam" id="PF03885">
    <property type="entry name" value="DUF327"/>
    <property type="match status" value="1"/>
</dbReference>
<dbReference type="OrthoDB" id="1680946at2"/>
<evidence type="ECO:0008006" key="3">
    <source>
        <dbReference type="Google" id="ProtNLM"/>
    </source>
</evidence>
<dbReference type="STRING" id="1616788.AR543_02955"/>
<name>A0A172ZBS1_9BACL</name>
<dbReference type="EMBL" id="CP013023">
    <property type="protein sequence ID" value="ANF95096.1"/>
    <property type="molecule type" value="Genomic_DNA"/>
</dbReference>
<dbReference type="SUPFAM" id="SSF158397">
    <property type="entry name" value="TM1646-like"/>
    <property type="match status" value="1"/>
</dbReference>
<sequence length="147" mass="17189">MKINPGYPMMKSNPIISDTPNKVVQQKNFSDVLQSHGTQATHDEVQRQFREIQMQGERLAKSMTLRELKSYQMLVKRFLEDTVRRGIKLKETHSFDRRGRSKKYKLLDEVDAALISMAEDLLNSEQGRIELLQRMGEIRGMLVNFLY</sequence>
<protein>
    <recommendedName>
        <fullName evidence="3">DUF327 domain-containing protein</fullName>
    </recommendedName>
</protein>
<reference evidence="1 2" key="2">
    <citation type="journal article" date="2016" name="Int. J. Syst. Evol. Microbiol.">
        <title>Paenibacillus bovis sp. nov., isolated from raw yak (Bos grunniens) milk.</title>
        <authorList>
            <person name="Gao C."/>
            <person name="Han J."/>
            <person name="Liu Z."/>
            <person name="Xu X."/>
            <person name="Hang F."/>
            <person name="Wu Z."/>
        </authorList>
    </citation>
    <scope>NUCLEOTIDE SEQUENCE [LARGE SCALE GENOMIC DNA]</scope>
    <source>
        <strain evidence="1 2">BD3526</strain>
    </source>
</reference>
<dbReference type="InterPro" id="IPR005585">
    <property type="entry name" value="DUF327"/>
</dbReference>
<dbReference type="AlphaFoldDB" id="A0A172ZBS1"/>
<evidence type="ECO:0000313" key="2">
    <source>
        <dbReference type="Proteomes" id="UP000078148"/>
    </source>
</evidence>
<dbReference type="KEGG" id="pbv:AR543_02955"/>
<accession>A0A172ZBS1</accession>
<proteinExistence type="predicted"/>
<reference evidence="2" key="1">
    <citation type="submission" date="2015-10" db="EMBL/GenBank/DDBJ databases">
        <title>Genome of Paenibacillus bovis sp. nov.</title>
        <authorList>
            <person name="Wu Z."/>
            <person name="Gao C."/>
            <person name="Liu Z."/>
            <person name="Zheng H."/>
        </authorList>
    </citation>
    <scope>NUCLEOTIDE SEQUENCE [LARGE SCALE GENOMIC DNA]</scope>
    <source>
        <strain evidence="2">BD3526</strain>
    </source>
</reference>
<dbReference type="Proteomes" id="UP000078148">
    <property type="component" value="Chromosome"/>
</dbReference>
<gene>
    <name evidence="1" type="ORF">AR543_02955</name>
</gene>
<dbReference type="InterPro" id="IPR024042">
    <property type="entry name" value="TM1646-like_dom_sf"/>
</dbReference>
<dbReference type="RefSeq" id="WP_060531714.1">
    <property type="nucleotide sequence ID" value="NZ_CP013023.1"/>
</dbReference>